<dbReference type="AlphaFoldDB" id="A0A239DYP3"/>
<gene>
    <name evidence="2" type="ORF">SAMN06265376_1136</name>
</gene>
<dbReference type="Proteomes" id="UP000198379">
    <property type="component" value="Unassembled WGS sequence"/>
</dbReference>
<evidence type="ECO:0000313" key="2">
    <source>
        <dbReference type="EMBL" id="SNS37477.1"/>
    </source>
</evidence>
<dbReference type="GO" id="GO:0003677">
    <property type="term" value="F:DNA binding"/>
    <property type="evidence" value="ECO:0007669"/>
    <property type="project" value="UniProtKB-KW"/>
</dbReference>
<dbReference type="InterPro" id="IPR051162">
    <property type="entry name" value="T4SS_component"/>
</dbReference>
<dbReference type="Gene3D" id="3.40.50.300">
    <property type="entry name" value="P-loop containing nucleotide triphosphate hydrolases"/>
    <property type="match status" value="2"/>
</dbReference>
<feature type="domain" description="Type IV secretion system coupling protein TraD DNA-binding" evidence="1">
    <location>
        <begin position="29"/>
        <end position="333"/>
    </location>
</feature>
<dbReference type="OrthoDB" id="9806951at2"/>
<accession>A0A239DYP3</accession>
<evidence type="ECO:0000259" key="1">
    <source>
        <dbReference type="Pfam" id="PF10412"/>
    </source>
</evidence>
<dbReference type="PANTHER" id="PTHR30121">
    <property type="entry name" value="UNCHARACTERIZED PROTEIN YJGR-RELATED"/>
    <property type="match status" value="1"/>
</dbReference>
<dbReference type="InterPro" id="IPR027417">
    <property type="entry name" value="P-loop_NTPase"/>
</dbReference>
<protein>
    <submittedName>
        <fullName evidence="2">Type IV secretion-system coupling protein DNA-binding domain-containing protein</fullName>
    </submittedName>
</protein>
<keyword evidence="3" id="KW-1185">Reference proteome</keyword>
<dbReference type="InterPro" id="IPR019476">
    <property type="entry name" value="T4SS_TraD_DNA-bd"/>
</dbReference>
<reference evidence="2 3" key="1">
    <citation type="submission" date="2017-06" db="EMBL/GenBank/DDBJ databases">
        <authorList>
            <person name="Kim H.J."/>
            <person name="Triplett B.A."/>
        </authorList>
    </citation>
    <scope>NUCLEOTIDE SEQUENCE [LARGE SCALE GENOMIC DNA]</scope>
    <source>
        <strain evidence="2 3">DSM 25597</strain>
    </source>
</reference>
<dbReference type="CDD" id="cd01127">
    <property type="entry name" value="TrwB_TraG_TraD_VirD4"/>
    <property type="match status" value="1"/>
</dbReference>
<dbReference type="RefSeq" id="WP_143337238.1">
    <property type="nucleotide sequence ID" value="NZ_BMEP01000004.1"/>
</dbReference>
<organism evidence="2 3">
    <name type="scientific">Dokdonia pacifica</name>
    <dbReference type="NCBI Taxonomy" id="1627892"/>
    <lineage>
        <taxon>Bacteria</taxon>
        <taxon>Pseudomonadati</taxon>
        <taxon>Bacteroidota</taxon>
        <taxon>Flavobacteriia</taxon>
        <taxon>Flavobacteriales</taxon>
        <taxon>Flavobacteriaceae</taxon>
        <taxon>Dokdonia</taxon>
    </lineage>
</organism>
<evidence type="ECO:0000313" key="3">
    <source>
        <dbReference type="Proteomes" id="UP000198379"/>
    </source>
</evidence>
<dbReference type="SUPFAM" id="SSF52540">
    <property type="entry name" value="P-loop containing nucleoside triphosphate hydrolases"/>
    <property type="match status" value="1"/>
</dbReference>
<proteinExistence type="predicted"/>
<dbReference type="PANTHER" id="PTHR30121:SF6">
    <property type="entry name" value="SLR6007 PROTEIN"/>
    <property type="match status" value="1"/>
</dbReference>
<keyword evidence="2" id="KW-0238">DNA-binding</keyword>
<dbReference type="EMBL" id="FZNY01000013">
    <property type="protein sequence ID" value="SNS37477.1"/>
    <property type="molecule type" value="Genomic_DNA"/>
</dbReference>
<name>A0A239DYP3_9FLAO</name>
<sequence length="398" mass="45460">MQYLNPYISYFARTDFRDDRRLVGLYQHDRINGAMYLLGRTGSGKSNVMKVLLYQDILQHRGACLMDVSGQLVQEVLEIIPTYRRKDIVLLDATDPNISLGYNPLRKTSKANHALVTSSILDTFKKLWGEQGWGVRVEYLMRNVLLSLQEQPFKVSFADIPKILLDDVYRNKCIGYLENEELIRFWGKEFPKFSKTDTLPALNKVSGFLSIPILRKILVDNTEQVSLRQIMDRQQILLVNVAKGKIGNDGVHLLASLLLGGMASAGFSRIDTPENRRKPFILYLDEFHNYTSDNLIFMISELRKFSIGFVFAHQYVGQLKNSIREAILGNVGTIVAFTLGTDSKIMERIFYPVFAATDFINLPQYHVYIKLLINGRVSQGFSATTLTLQDIGYKKDYL</sequence>
<dbReference type="Pfam" id="PF10412">
    <property type="entry name" value="TrwB_AAD_bind"/>
    <property type="match status" value="1"/>
</dbReference>